<sequence length="51" mass="6080">TRVFGPSASPRFPDTRRTSRQLHWFSNLTKPDIDWKYNLTSKLMLFQDILP</sequence>
<gene>
    <name evidence="1" type="ORF">CEXT_206121</name>
</gene>
<dbReference type="Proteomes" id="UP001054945">
    <property type="component" value="Unassembled WGS sequence"/>
</dbReference>
<dbReference type="EMBL" id="BPLR01006612">
    <property type="protein sequence ID" value="GIY11152.1"/>
    <property type="molecule type" value="Genomic_DNA"/>
</dbReference>
<name>A0AAV4QPJ8_CAEEX</name>
<feature type="non-terminal residue" evidence="1">
    <location>
        <position position="1"/>
    </location>
</feature>
<protein>
    <submittedName>
        <fullName evidence="1">Uncharacterized protein</fullName>
    </submittedName>
</protein>
<keyword evidence="2" id="KW-1185">Reference proteome</keyword>
<evidence type="ECO:0000313" key="2">
    <source>
        <dbReference type="Proteomes" id="UP001054945"/>
    </source>
</evidence>
<reference evidence="1 2" key="1">
    <citation type="submission" date="2021-06" db="EMBL/GenBank/DDBJ databases">
        <title>Caerostris extrusa draft genome.</title>
        <authorList>
            <person name="Kono N."/>
            <person name="Arakawa K."/>
        </authorList>
    </citation>
    <scope>NUCLEOTIDE SEQUENCE [LARGE SCALE GENOMIC DNA]</scope>
</reference>
<comment type="caution">
    <text evidence="1">The sequence shown here is derived from an EMBL/GenBank/DDBJ whole genome shotgun (WGS) entry which is preliminary data.</text>
</comment>
<dbReference type="AlphaFoldDB" id="A0AAV4QPJ8"/>
<accession>A0AAV4QPJ8</accession>
<organism evidence="1 2">
    <name type="scientific">Caerostris extrusa</name>
    <name type="common">Bark spider</name>
    <name type="synonym">Caerostris bankana</name>
    <dbReference type="NCBI Taxonomy" id="172846"/>
    <lineage>
        <taxon>Eukaryota</taxon>
        <taxon>Metazoa</taxon>
        <taxon>Ecdysozoa</taxon>
        <taxon>Arthropoda</taxon>
        <taxon>Chelicerata</taxon>
        <taxon>Arachnida</taxon>
        <taxon>Araneae</taxon>
        <taxon>Araneomorphae</taxon>
        <taxon>Entelegynae</taxon>
        <taxon>Araneoidea</taxon>
        <taxon>Araneidae</taxon>
        <taxon>Caerostris</taxon>
    </lineage>
</organism>
<evidence type="ECO:0000313" key="1">
    <source>
        <dbReference type="EMBL" id="GIY11152.1"/>
    </source>
</evidence>
<proteinExistence type="predicted"/>